<organism evidence="12 13">
    <name type="scientific">Pichia kluyveri</name>
    <name type="common">Yeast</name>
    <dbReference type="NCBI Taxonomy" id="36015"/>
    <lineage>
        <taxon>Eukaryota</taxon>
        <taxon>Fungi</taxon>
        <taxon>Dikarya</taxon>
        <taxon>Ascomycota</taxon>
        <taxon>Saccharomycotina</taxon>
        <taxon>Pichiomycetes</taxon>
        <taxon>Pichiales</taxon>
        <taxon>Pichiaceae</taxon>
        <taxon>Pichia</taxon>
    </lineage>
</organism>
<evidence type="ECO:0000256" key="11">
    <source>
        <dbReference type="SAM" id="Phobius"/>
    </source>
</evidence>
<dbReference type="Proteomes" id="UP001378960">
    <property type="component" value="Unassembled WGS sequence"/>
</dbReference>
<dbReference type="EMBL" id="BTGB01000005">
    <property type="protein sequence ID" value="GMM47079.1"/>
    <property type="molecule type" value="Genomic_DNA"/>
</dbReference>
<keyword evidence="6 11" id="KW-0812">Transmembrane</keyword>
<feature type="transmembrane region" description="Helical" evidence="11">
    <location>
        <begin position="101"/>
        <end position="121"/>
    </location>
</feature>
<evidence type="ECO:0000256" key="3">
    <source>
        <dbReference type="ARBA" id="ARBA00007978"/>
    </source>
</evidence>
<evidence type="ECO:0000256" key="2">
    <source>
        <dbReference type="ARBA" id="ARBA00004687"/>
    </source>
</evidence>
<protein>
    <recommendedName>
        <fullName evidence="4">Glycosylphosphatidylinositol anchor biosynthesis protein 11</fullName>
    </recommendedName>
</protein>
<evidence type="ECO:0000256" key="5">
    <source>
        <dbReference type="ARBA" id="ARBA00022502"/>
    </source>
</evidence>
<dbReference type="InterPro" id="IPR009580">
    <property type="entry name" value="GPI_biosynthesis_protein_Pig-F"/>
</dbReference>
<name>A0AAV5R694_PICKL</name>
<dbReference type="GO" id="GO:0006506">
    <property type="term" value="P:GPI anchor biosynthetic process"/>
    <property type="evidence" value="ECO:0007669"/>
    <property type="project" value="UniProtKB-KW"/>
</dbReference>
<evidence type="ECO:0000313" key="12">
    <source>
        <dbReference type="EMBL" id="GMM47079.1"/>
    </source>
</evidence>
<comment type="similarity">
    <text evidence="3">Belongs to the PIGF family.</text>
</comment>
<feature type="region of interest" description="Disordered" evidence="10">
    <location>
        <begin position="35"/>
        <end position="58"/>
    </location>
</feature>
<proteinExistence type="inferred from homology"/>
<evidence type="ECO:0000256" key="6">
    <source>
        <dbReference type="ARBA" id="ARBA00022692"/>
    </source>
</evidence>
<gene>
    <name evidence="12" type="ORF">DAPK24_036540</name>
</gene>
<comment type="caution">
    <text evidence="12">The sequence shown here is derived from an EMBL/GenBank/DDBJ whole genome shotgun (WGS) entry which is preliminary data.</text>
</comment>
<reference evidence="12 13" key="1">
    <citation type="journal article" date="2023" name="Elife">
        <title>Identification of key yeast species and microbe-microbe interactions impacting larval growth of Drosophila in the wild.</title>
        <authorList>
            <person name="Mure A."/>
            <person name="Sugiura Y."/>
            <person name="Maeda R."/>
            <person name="Honda K."/>
            <person name="Sakurai N."/>
            <person name="Takahashi Y."/>
            <person name="Watada M."/>
            <person name="Katoh T."/>
            <person name="Gotoh A."/>
            <person name="Gotoh Y."/>
            <person name="Taniguchi I."/>
            <person name="Nakamura K."/>
            <person name="Hayashi T."/>
            <person name="Katayama T."/>
            <person name="Uemura T."/>
            <person name="Hattori Y."/>
        </authorList>
    </citation>
    <scope>NUCLEOTIDE SEQUENCE [LARGE SCALE GENOMIC DNA]</scope>
    <source>
        <strain evidence="12 13">PK-24</strain>
    </source>
</reference>
<dbReference type="GO" id="GO:0005789">
    <property type="term" value="C:endoplasmic reticulum membrane"/>
    <property type="evidence" value="ECO:0007669"/>
    <property type="project" value="UniProtKB-SubCell"/>
</dbReference>
<sequence length="318" mass="35441">MTTRRAKKVSFNKSSKIVEIDQEEDLNNLDLEIENQNSSRFNNDKNNESNKFNNDDFDDDFDPDTMDIDLTTGKKRKGRAAARADAAAGTAETDDKAPVEALATSLGLIPYHLPLLLYSILSDGTIMNDTAKAIQKTFFNLIAIALIYSVLVGEMAKLQRNPNKKSSGPTGAEFLYTSISFPISVALSIPIYLTFLLFGAPAGPLNTLTFYLSAHVSLISFFPLLNVYKFTDKNAKQIWWKLLTFQVPNWKLNQIYCSSLGGLIGCWLGVIPIPLDWDRDWQDWPITLLIGSYAGAFVGSVASYLYGLYVLSKFKKNT</sequence>
<keyword evidence="5" id="KW-0337">GPI-anchor biosynthesis</keyword>
<comment type="subcellular location">
    <subcellularLocation>
        <location evidence="1">Endoplasmic reticulum membrane</location>
        <topology evidence="1">Multi-pass membrane protein</topology>
    </subcellularLocation>
</comment>
<evidence type="ECO:0000313" key="13">
    <source>
        <dbReference type="Proteomes" id="UP001378960"/>
    </source>
</evidence>
<dbReference type="AlphaFoldDB" id="A0AAV5R694"/>
<keyword evidence="7" id="KW-0256">Endoplasmic reticulum</keyword>
<evidence type="ECO:0000256" key="7">
    <source>
        <dbReference type="ARBA" id="ARBA00022824"/>
    </source>
</evidence>
<dbReference type="Pfam" id="PF06699">
    <property type="entry name" value="PIG-F"/>
    <property type="match status" value="1"/>
</dbReference>
<feature type="transmembrane region" description="Helical" evidence="11">
    <location>
        <begin position="133"/>
        <end position="153"/>
    </location>
</feature>
<comment type="pathway">
    <text evidence="2">Glycolipid biosynthesis; glycosylphosphatidylinositol-anchor biosynthesis.</text>
</comment>
<feature type="transmembrane region" description="Helical" evidence="11">
    <location>
        <begin position="286"/>
        <end position="311"/>
    </location>
</feature>
<keyword evidence="8 11" id="KW-1133">Transmembrane helix</keyword>
<keyword evidence="13" id="KW-1185">Reference proteome</keyword>
<feature type="transmembrane region" description="Helical" evidence="11">
    <location>
        <begin position="174"/>
        <end position="198"/>
    </location>
</feature>
<feature type="transmembrane region" description="Helical" evidence="11">
    <location>
        <begin position="252"/>
        <end position="274"/>
    </location>
</feature>
<accession>A0AAV5R694</accession>
<evidence type="ECO:0000256" key="4">
    <source>
        <dbReference type="ARBA" id="ARBA00020927"/>
    </source>
</evidence>
<evidence type="ECO:0000256" key="1">
    <source>
        <dbReference type="ARBA" id="ARBA00004477"/>
    </source>
</evidence>
<feature type="transmembrane region" description="Helical" evidence="11">
    <location>
        <begin position="210"/>
        <end position="231"/>
    </location>
</feature>
<keyword evidence="9 11" id="KW-0472">Membrane</keyword>
<evidence type="ECO:0000256" key="8">
    <source>
        <dbReference type="ARBA" id="ARBA00022989"/>
    </source>
</evidence>
<evidence type="ECO:0000256" key="10">
    <source>
        <dbReference type="SAM" id="MobiDB-lite"/>
    </source>
</evidence>
<evidence type="ECO:0000256" key="9">
    <source>
        <dbReference type="ARBA" id="ARBA00023136"/>
    </source>
</evidence>